<accession>A0A540KIG5</accession>
<sequence length="98" mass="10821">MDVVDGWVQDWVLVGIPILRVDIEEALEVIGSRLVVLDVEGLLDAIGAVVVLDDGVKLEERGLNTELQVEVTLERTWSELALTEPGERGRCLVSRENV</sequence>
<comment type="caution">
    <text evidence="1">The sequence shown here is derived from an EMBL/GenBank/DDBJ whole genome shotgun (WGS) entry which is preliminary data.</text>
</comment>
<proteinExistence type="predicted"/>
<protein>
    <submittedName>
        <fullName evidence="1">Uncharacterized protein</fullName>
    </submittedName>
</protein>
<keyword evidence="2" id="KW-1185">Reference proteome</keyword>
<dbReference type="AlphaFoldDB" id="A0A540KIG5"/>
<dbReference type="Proteomes" id="UP000315295">
    <property type="component" value="Unassembled WGS sequence"/>
</dbReference>
<gene>
    <name evidence="1" type="ORF">C1H46_040447</name>
</gene>
<dbReference type="EMBL" id="VIEB01001227">
    <property type="protein sequence ID" value="TQD74013.1"/>
    <property type="molecule type" value="Genomic_DNA"/>
</dbReference>
<evidence type="ECO:0000313" key="1">
    <source>
        <dbReference type="EMBL" id="TQD74013.1"/>
    </source>
</evidence>
<evidence type="ECO:0000313" key="2">
    <source>
        <dbReference type="Proteomes" id="UP000315295"/>
    </source>
</evidence>
<reference evidence="1 2" key="1">
    <citation type="journal article" date="2019" name="G3 (Bethesda)">
        <title>Sequencing of a Wild Apple (Malus baccata) Genome Unravels the Differences Between Cultivated and Wild Apple Species Regarding Disease Resistance and Cold Tolerance.</title>
        <authorList>
            <person name="Chen X."/>
        </authorList>
    </citation>
    <scope>NUCLEOTIDE SEQUENCE [LARGE SCALE GENOMIC DNA]</scope>
    <source>
        <strain evidence="2">cv. Shandingzi</strain>
        <tissue evidence="1">Leaves</tissue>
    </source>
</reference>
<organism evidence="1 2">
    <name type="scientific">Malus baccata</name>
    <name type="common">Siberian crab apple</name>
    <name type="synonym">Pyrus baccata</name>
    <dbReference type="NCBI Taxonomy" id="106549"/>
    <lineage>
        <taxon>Eukaryota</taxon>
        <taxon>Viridiplantae</taxon>
        <taxon>Streptophyta</taxon>
        <taxon>Embryophyta</taxon>
        <taxon>Tracheophyta</taxon>
        <taxon>Spermatophyta</taxon>
        <taxon>Magnoliopsida</taxon>
        <taxon>eudicotyledons</taxon>
        <taxon>Gunneridae</taxon>
        <taxon>Pentapetalae</taxon>
        <taxon>rosids</taxon>
        <taxon>fabids</taxon>
        <taxon>Rosales</taxon>
        <taxon>Rosaceae</taxon>
        <taxon>Amygdaloideae</taxon>
        <taxon>Maleae</taxon>
        <taxon>Malus</taxon>
    </lineage>
</organism>
<name>A0A540KIG5_MALBA</name>